<evidence type="ECO:0000313" key="3">
    <source>
        <dbReference type="EMBL" id="PSU16416.1"/>
    </source>
</evidence>
<dbReference type="PANTHER" id="PTHR43619">
    <property type="entry name" value="S-ADENOSYL-L-METHIONINE-DEPENDENT METHYLTRANSFERASE YKTD-RELATED"/>
    <property type="match status" value="1"/>
</dbReference>
<dbReference type="EMBL" id="PYMM01000007">
    <property type="protein sequence ID" value="PSU16416.1"/>
    <property type="molecule type" value="Genomic_DNA"/>
</dbReference>
<dbReference type="PANTHER" id="PTHR43619:SF2">
    <property type="entry name" value="S-ADENOSYL-L-METHIONINE-DEPENDENT METHYLTRANSFERASES SUPERFAMILY PROTEIN"/>
    <property type="match status" value="1"/>
</dbReference>
<dbReference type="GO" id="GO:0008168">
    <property type="term" value="F:methyltransferase activity"/>
    <property type="evidence" value="ECO:0007669"/>
    <property type="project" value="UniProtKB-KW"/>
</dbReference>
<dbReference type="PIRSF" id="PIRSF028177">
    <property type="entry name" value="Polyketide_synth_Omtfrase_TcmP"/>
    <property type="match status" value="1"/>
</dbReference>
<dbReference type="GO" id="GO:0032259">
    <property type="term" value="P:methylation"/>
    <property type="evidence" value="ECO:0007669"/>
    <property type="project" value="UniProtKB-KW"/>
</dbReference>
<proteinExistence type="predicted"/>
<evidence type="ECO:0000313" key="4">
    <source>
        <dbReference type="EMBL" id="SPY45798.1"/>
    </source>
</evidence>
<dbReference type="Pfam" id="PF04072">
    <property type="entry name" value="LCM"/>
    <property type="match status" value="1"/>
</dbReference>
<dbReference type="AlphaFoldDB" id="A0A2T3I7P3"/>
<dbReference type="GeneID" id="93399176"/>
<dbReference type="Proteomes" id="UP000241404">
    <property type="component" value="Unassembled WGS sequence"/>
</dbReference>
<dbReference type="RefSeq" id="WP_005302478.1">
    <property type="nucleotide sequence ID" value="NZ_CP018297.1"/>
</dbReference>
<accession>A0A2T3I7P3</accession>
<evidence type="ECO:0000256" key="2">
    <source>
        <dbReference type="ARBA" id="ARBA00022679"/>
    </source>
</evidence>
<sequence length="265" mass="30490">MVKSTRYKIPADLLQPLWLRSLESLADDGLIYDPVAAQACRQCQLVPDCVNQHIPARQLLHATLTAQCDRLVQDFLRRHPSGLVVNVGAGLDTRFYRLDNGRCRWFELDTDENLLWREKLFHRSERYTLQQGSVVELSWLKALPLKQGTPTLLLCDQALLQCSEQQVAQFIQHVACRLGHIEACLVVAGDQTTTNVAQKLGTVTYQHGLREPAQQVINWLPWAELLGCYSPLDYGCARWRYWQRWVAKCTQLKYRLTPVLIHLRT</sequence>
<dbReference type="Gene3D" id="3.40.50.150">
    <property type="entry name" value="Vaccinia Virus protein VP39"/>
    <property type="match status" value="1"/>
</dbReference>
<dbReference type="Proteomes" id="UP000251647">
    <property type="component" value="Unassembled WGS sequence"/>
</dbReference>
<dbReference type="InterPro" id="IPR007213">
    <property type="entry name" value="Ppm1/Ppm2/Tcmp"/>
</dbReference>
<dbReference type="SUPFAM" id="SSF53335">
    <property type="entry name" value="S-adenosyl-L-methionine-dependent methyltransferases"/>
    <property type="match status" value="1"/>
</dbReference>
<protein>
    <submittedName>
        <fullName evidence="3">Class I SAM-dependent methyltransferase</fullName>
    </submittedName>
    <submittedName>
        <fullName evidence="4">O-Methyltransferase involved in polyketide biosynthesis</fullName>
    </submittedName>
</protein>
<dbReference type="EMBL" id="UATL01000007">
    <property type="protein sequence ID" value="SPY45798.1"/>
    <property type="molecule type" value="Genomic_DNA"/>
</dbReference>
<name>A0A2T3I7P3_PHODM</name>
<dbReference type="InterPro" id="IPR029063">
    <property type="entry name" value="SAM-dependent_MTases_sf"/>
</dbReference>
<keyword evidence="1 4" id="KW-0489">Methyltransferase</keyword>
<dbReference type="OrthoDB" id="9800233at2"/>
<keyword evidence="2 4" id="KW-0808">Transferase</keyword>
<reference evidence="4 6" key="2">
    <citation type="submission" date="2018-06" db="EMBL/GenBank/DDBJ databases">
        <authorList>
            <consortium name="Pathogen Informatics"/>
            <person name="Doyle S."/>
        </authorList>
    </citation>
    <scope>NUCLEOTIDE SEQUENCE [LARGE SCALE GENOMIC DNA]</scope>
    <source>
        <strain evidence="4 6">NCTC11647</strain>
    </source>
</reference>
<gene>
    <name evidence="3" type="ORF">CTM90_12105</name>
    <name evidence="4" type="ORF">NCTC11647_04230</name>
</gene>
<dbReference type="InterPro" id="IPR016874">
    <property type="entry name" value="TcmP-like"/>
</dbReference>
<evidence type="ECO:0000313" key="5">
    <source>
        <dbReference type="Proteomes" id="UP000241404"/>
    </source>
</evidence>
<organism evidence="4 6">
    <name type="scientific">Photobacterium damselae</name>
    <dbReference type="NCBI Taxonomy" id="38293"/>
    <lineage>
        <taxon>Bacteria</taxon>
        <taxon>Pseudomonadati</taxon>
        <taxon>Pseudomonadota</taxon>
        <taxon>Gammaproteobacteria</taxon>
        <taxon>Vibrionales</taxon>
        <taxon>Vibrionaceae</taxon>
        <taxon>Photobacterium</taxon>
    </lineage>
</organism>
<reference evidence="3 5" key="1">
    <citation type="submission" date="2018-03" db="EMBL/GenBank/DDBJ databases">
        <title>Whole genome sequencing of Histamine producing bacteria.</title>
        <authorList>
            <person name="Butler K."/>
        </authorList>
    </citation>
    <scope>NUCLEOTIDE SEQUENCE [LARGE SCALE GENOMIC DNA]</scope>
    <source>
        <strain evidence="3 5">BT-6</strain>
    </source>
</reference>
<evidence type="ECO:0000313" key="6">
    <source>
        <dbReference type="Proteomes" id="UP000251647"/>
    </source>
</evidence>
<evidence type="ECO:0000256" key="1">
    <source>
        <dbReference type="ARBA" id="ARBA00022603"/>
    </source>
</evidence>